<protein>
    <submittedName>
        <fullName evidence="2">Extracellular solute-binding protein</fullName>
    </submittedName>
</protein>
<dbReference type="Proteomes" id="UP000658690">
    <property type="component" value="Unassembled WGS sequence"/>
</dbReference>
<dbReference type="PANTHER" id="PTHR43649:SF17">
    <property type="entry name" value="ABC TRANSPORTER SOLUTE BINDING PROTEIN-SUGAR TRANSPORT"/>
    <property type="match status" value="1"/>
</dbReference>
<dbReference type="Pfam" id="PF01547">
    <property type="entry name" value="SBP_bac_1"/>
    <property type="match status" value="1"/>
</dbReference>
<comment type="caution">
    <text evidence="2">The sequence shown here is derived from an EMBL/GenBank/DDBJ whole genome shotgun (WGS) entry which is preliminary data.</text>
</comment>
<dbReference type="RefSeq" id="WP_171689593.1">
    <property type="nucleotide sequence ID" value="NZ_WHOC01000058.1"/>
</dbReference>
<gene>
    <name evidence="2" type="ORF">GC102_11050</name>
</gene>
<organism evidence="2 3">
    <name type="scientific">Paenibacillus germinis</name>
    <dbReference type="NCBI Taxonomy" id="2654979"/>
    <lineage>
        <taxon>Bacteria</taxon>
        <taxon>Bacillati</taxon>
        <taxon>Bacillota</taxon>
        <taxon>Bacilli</taxon>
        <taxon>Bacillales</taxon>
        <taxon>Paenibacillaceae</taxon>
        <taxon>Paenibacillus</taxon>
    </lineage>
</organism>
<reference evidence="2 3" key="1">
    <citation type="submission" date="2019-10" db="EMBL/GenBank/DDBJ databases">
        <title>Description of Paenibacillus choica sp. nov.</title>
        <authorList>
            <person name="Carlier A."/>
            <person name="Qi S."/>
        </authorList>
    </citation>
    <scope>NUCLEOTIDE SEQUENCE [LARGE SCALE GENOMIC DNA]</scope>
    <source>
        <strain evidence="2 3">LMG 31460</strain>
    </source>
</reference>
<keyword evidence="1" id="KW-0732">Signal</keyword>
<proteinExistence type="predicted"/>
<dbReference type="InterPro" id="IPR006059">
    <property type="entry name" value="SBP"/>
</dbReference>
<dbReference type="EMBL" id="WHOC01000058">
    <property type="protein sequence ID" value="NOU86308.1"/>
    <property type="molecule type" value="Genomic_DNA"/>
</dbReference>
<keyword evidence="3" id="KW-1185">Reference proteome</keyword>
<name>A0ABX1YYU4_9BACL</name>
<accession>A0ABX1YYU4</accession>
<sequence length="514" mass="57505">MVRKVVSATAIVVLSAFTLAACSSGTTTDTKGSANETPKGATSKVTPKIYIYQNTGALNQKPEGSVPEKLEEMKKMYIEKLGIEPIAIIPPQGGDASKEKLNLLLGGSSDEVDTFQANWDDYASKGAIIPLNDLLDKYGQDIKKAWGEKAWEYMKDKDGKIWGIPRGEPAVHYPIWIRSDWLKKLDLKMPQTIDELEAVLKAFKEKDPDGNGKDDTIPMMTDLAGIRNALMGGFVEHGNSNWVDPADQKLKPVELAPGFKDYVAKLADWYQKGYIYKEAFAKFDPMELLKTNRVGTSSMWYSRVTLLFPQIKPNLPADANYEMIRGIQGPKGKLMTATSGNTASMVITKKAKNPEAVMKFINHQYQDIPTNSLTAAFGTNWGYIGNSKFDIELKSKDIQYGGEYFVSLGTATELKYAFQDPVKKMHADYLTKEALKLDVAKIAVDATILYDKKKLQENIPTLGDIERLRNEELVKFVTGARPLSEFDKFIDQLNKAGLEKWIAEYTRQFNEKKK</sequence>
<dbReference type="SUPFAM" id="SSF53850">
    <property type="entry name" value="Periplasmic binding protein-like II"/>
    <property type="match status" value="1"/>
</dbReference>
<feature type="signal peptide" evidence="1">
    <location>
        <begin position="1"/>
        <end position="20"/>
    </location>
</feature>
<dbReference type="PANTHER" id="PTHR43649">
    <property type="entry name" value="ARABINOSE-BINDING PROTEIN-RELATED"/>
    <property type="match status" value="1"/>
</dbReference>
<evidence type="ECO:0000313" key="3">
    <source>
        <dbReference type="Proteomes" id="UP000658690"/>
    </source>
</evidence>
<dbReference type="InterPro" id="IPR050490">
    <property type="entry name" value="Bact_solute-bd_prot1"/>
</dbReference>
<feature type="chain" id="PRO_5046168302" evidence="1">
    <location>
        <begin position="21"/>
        <end position="514"/>
    </location>
</feature>
<dbReference type="PROSITE" id="PS51257">
    <property type="entry name" value="PROKAR_LIPOPROTEIN"/>
    <property type="match status" value="1"/>
</dbReference>
<evidence type="ECO:0000313" key="2">
    <source>
        <dbReference type="EMBL" id="NOU86308.1"/>
    </source>
</evidence>
<dbReference type="Gene3D" id="3.40.190.10">
    <property type="entry name" value="Periplasmic binding protein-like II"/>
    <property type="match status" value="2"/>
</dbReference>
<evidence type="ECO:0000256" key="1">
    <source>
        <dbReference type="SAM" id="SignalP"/>
    </source>
</evidence>